<evidence type="ECO:0000313" key="8">
    <source>
        <dbReference type="Proteomes" id="UP000316621"/>
    </source>
</evidence>
<dbReference type="OrthoDB" id="8954335at2759"/>
<dbReference type="InterPro" id="IPR045058">
    <property type="entry name" value="GIMA/IAN/Toc"/>
</dbReference>
<evidence type="ECO:0000259" key="6">
    <source>
        <dbReference type="PROSITE" id="PS51720"/>
    </source>
</evidence>
<dbReference type="PANTHER" id="PTHR10903">
    <property type="entry name" value="GTPASE, IMAP FAMILY MEMBER-RELATED"/>
    <property type="match status" value="1"/>
</dbReference>
<keyword evidence="3" id="KW-0342">GTP-binding</keyword>
<comment type="similarity">
    <text evidence="1">Belongs to the TRAFAC class TrmE-Era-EngA-EngB-Septin-like GTPase superfamily. AIG1/Toc34/Toc159-like paraseptin GTPase family. IAN subfamily.</text>
</comment>
<evidence type="ECO:0000256" key="4">
    <source>
        <dbReference type="SAM" id="Coils"/>
    </source>
</evidence>
<dbReference type="Proteomes" id="UP000316621">
    <property type="component" value="Chromosome 7"/>
</dbReference>
<evidence type="ECO:0000256" key="2">
    <source>
        <dbReference type="ARBA" id="ARBA00022741"/>
    </source>
</evidence>
<feature type="coiled-coil region" evidence="4">
    <location>
        <begin position="264"/>
        <end position="334"/>
    </location>
</feature>
<dbReference type="PANTHER" id="PTHR10903:SF184">
    <property type="entry name" value="GTP-BINDING PROTEIN A"/>
    <property type="match status" value="1"/>
</dbReference>
<dbReference type="Pfam" id="PF04548">
    <property type="entry name" value="AIG1"/>
    <property type="match status" value="1"/>
</dbReference>
<evidence type="ECO:0000313" key="7">
    <source>
        <dbReference type="EMBL" id="RZC71254.1"/>
    </source>
</evidence>
<evidence type="ECO:0000256" key="5">
    <source>
        <dbReference type="SAM" id="MobiDB-lite"/>
    </source>
</evidence>
<organism evidence="7 8">
    <name type="scientific">Papaver somniferum</name>
    <name type="common">Opium poppy</name>
    <dbReference type="NCBI Taxonomy" id="3469"/>
    <lineage>
        <taxon>Eukaryota</taxon>
        <taxon>Viridiplantae</taxon>
        <taxon>Streptophyta</taxon>
        <taxon>Embryophyta</taxon>
        <taxon>Tracheophyta</taxon>
        <taxon>Spermatophyta</taxon>
        <taxon>Magnoliopsida</taxon>
        <taxon>Ranunculales</taxon>
        <taxon>Papaveraceae</taxon>
        <taxon>Papaveroideae</taxon>
        <taxon>Papaver</taxon>
    </lineage>
</organism>
<feature type="region of interest" description="Disordered" evidence="5">
    <location>
        <begin position="232"/>
        <end position="251"/>
    </location>
</feature>
<dbReference type="EMBL" id="CM010721">
    <property type="protein sequence ID" value="RZC71254.1"/>
    <property type="molecule type" value="Genomic_DNA"/>
</dbReference>
<dbReference type="FunFam" id="3.40.50.300:FF:000840">
    <property type="entry name" value="Immune-associated nucleotide-binding protein 9"/>
    <property type="match status" value="1"/>
</dbReference>
<dbReference type="InterPro" id="IPR027417">
    <property type="entry name" value="P-loop_NTPase"/>
</dbReference>
<feature type="domain" description="AIG1-type G" evidence="6">
    <location>
        <begin position="21"/>
        <end position="230"/>
    </location>
</feature>
<dbReference type="OMA" id="DRWELPS"/>
<dbReference type="STRING" id="3469.A0A4Y7KCZ3"/>
<dbReference type="Gramene" id="RZC71254">
    <property type="protein sequence ID" value="RZC71254"/>
    <property type="gene ID" value="C5167_034510"/>
</dbReference>
<accession>A0A4Y7KCZ3</accession>
<keyword evidence="8" id="KW-1185">Reference proteome</keyword>
<name>A0A4Y7KCZ3_PAPSO</name>
<dbReference type="Gene3D" id="3.40.50.300">
    <property type="entry name" value="P-loop containing nucleotide triphosphate hydrolases"/>
    <property type="match status" value="1"/>
</dbReference>
<dbReference type="CDD" id="cd01852">
    <property type="entry name" value="AIG1"/>
    <property type="match status" value="1"/>
</dbReference>
<evidence type="ECO:0000256" key="1">
    <source>
        <dbReference type="ARBA" id="ARBA00008535"/>
    </source>
</evidence>
<dbReference type="InterPro" id="IPR006703">
    <property type="entry name" value="G_AIG1"/>
</dbReference>
<proteinExistence type="inferred from homology"/>
<dbReference type="PROSITE" id="PS51720">
    <property type="entry name" value="G_AIG1"/>
    <property type="match status" value="1"/>
</dbReference>
<dbReference type="SUPFAM" id="SSF52540">
    <property type="entry name" value="P-loop containing nucleoside triphosphate hydrolases"/>
    <property type="match status" value="1"/>
</dbReference>
<evidence type="ECO:0000256" key="3">
    <source>
        <dbReference type="ARBA" id="ARBA00023134"/>
    </source>
</evidence>
<dbReference type="AlphaFoldDB" id="A0A4Y7KCZ3"/>
<reference evidence="7 8" key="1">
    <citation type="journal article" date="2018" name="Science">
        <title>The opium poppy genome and morphinan production.</title>
        <authorList>
            <person name="Guo L."/>
            <person name="Winzer T."/>
            <person name="Yang X."/>
            <person name="Li Y."/>
            <person name="Ning Z."/>
            <person name="He Z."/>
            <person name="Teodor R."/>
            <person name="Lu Y."/>
            <person name="Bowser T.A."/>
            <person name="Graham I.A."/>
            <person name="Ye K."/>
        </authorList>
    </citation>
    <scope>NUCLEOTIDE SEQUENCE [LARGE SCALE GENOMIC DNA]</scope>
    <source>
        <strain evidence="8">cv. HN1</strain>
        <tissue evidence="7">Leaves</tissue>
    </source>
</reference>
<keyword evidence="4" id="KW-0175">Coiled coil</keyword>
<protein>
    <recommendedName>
        <fullName evidence="6">AIG1-type G domain-containing protein</fullName>
    </recommendedName>
</protein>
<sequence>MGGSSIDEDWEVGEFPTPTPNHSRTLVLLGKTGNGKSATGNSILYKDAFNSECSLDGVTTKCELQSTRCQDGLILNLIDTPGLFGFSPGPKETIEEISRCINFAKNGIHAILFVLSIKNRFSKEEEEAVRNLQILFGEKILDYMIVVFTHGDLFKGDDNNALIEFVDRKAPEPLKELTRLCKNRLVLFDNVTADRSKRAKQVQLLISLVHLVTKENGGQPYTNEIFDEIKKGNTKVPETEHSEGPSTSEKEYSGVLDRITEMVELRLNETVKRLEESLAKERAARMKAEEIARSEIDELRTARMKAEENARFEIDELRKKLEKAEKQANEFQSNKGGCAIL</sequence>
<keyword evidence="2" id="KW-0547">Nucleotide-binding</keyword>
<gene>
    <name evidence="7" type="ORF">C5167_034510</name>
</gene>
<dbReference type="GO" id="GO:0005525">
    <property type="term" value="F:GTP binding"/>
    <property type="evidence" value="ECO:0007669"/>
    <property type="project" value="UniProtKB-KW"/>
</dbReference>